<keyword evidence="3" id="KW-1185">Reference proteome</keyword>
<keyword evidence="1" id="KW-0378">Hydrolase</keyword>
<dbReference type="EMBL" id="FUZF01000011">
    <property type="protein sequence ID" value="SKB82403.1"/>
    <property type="molecule type" value="Genomic_DNA"/>
</dbReference>
<reference evidence="3" key="1">
    <citation type="submission" date="2017-02" db="EMBL/GenBank/DDBJ databases">
        <authorList>
            <person name="Varghese N."/>
            <person name="Submissions S."/>
        </authorList>
    </citation>
    <scope>NUCLEOTIDE SEQUENCE [LARGE SCALE GENOMIC DNA]</scope>
    <source>
        <strain evidence="3">DSM 24091</strain>
    </source>
</reference>
<accession>A0A1T5EEP2</accession>
<evidence type="ECO:0000313" key="2">
    <source>
        <dbReference type="EMBL" id="SKB82403.1"/>
    </source>
</evidence>
<evidence type="ECO:0000256" key="1">
    <source>
        <dbReference type="ARBA" id="ARBA00022801"/>
    </source>
</evidence>
<sequence length="260" mass="29746">MLYVSDLLKSRYPSVAACLKQVTEIGTIPGTKDIWARDFMPIRNTGDEWVLFQYFPKYLQNPKYRSLITDNKAVCKEMELDFTYSSIILDGGSVVYGDMLYFVSERVLRDNAQFSRIQIRDILMSLLKTDQVILLPEAPHDFTGHLDGVLAILDEKTILIDDSQDEYGQWLRNTLTGYGFEIEVLPCSAHKNRTYQSARGIYMNYVVHESNLLVPVFGQKSDEIAVERLSSLYPTHSITPVECNELAKEGGLLHCISWER</sequence>
<dbReference type="InterPro" id="IPR007466">
    <property type="entry name" value="Peptidyl-Arg-deiminase_porph"/>
</dbReference>
<gene>
    <name evidence="2" type="ORF">SAMN05660841_02519</name>
</gene>
<dbReference type="Gene3D" id="3.75.10.10">
    <property type="entry name" value="L-arginine/glycine Amidinotransferase, Chain A"/>
    <property type="match status" value="1"/>
</dbReference>
<dbReference type="GO" id="GO:0004668">
    <property type="term" value="F:protein-arginine deiminase activity"/>
    <property type="evidence" value="ECO:0007669"/>
    <property type="project" value="InterPro"/>
</dbReference>
<dbReference type="PANTHER" id="PTHR31377:SF0">
    <property type="entry name" value="AGMATINE DEIMINASE-RELATED"/>
    <property type="match status" value="1"/>
</dbReference>
<name>A0A1T5EEP2_9SPHI</name>
<dbReference type="Pfam" id="PF04371">
    <property type="entry name" value="PAD_porph"/>
    <property type="match status" value="1"/>
</dbReference>
<protein>
    <submittedName>
        <fullName evidence="2">Porphyromonas-type peptidyl-arginine deiminase</fullName>
    </submittedName>
</protein>
<dbReference type="RefSeq" id="WP_079643431.1">
    <property type="nucleotide sequence ID" value="NZ_FUZF01000011.1"/>
</dbReference>
<dbReference type="PANTHER" id="PTHR31377">
    <property type="entry name" value="AGMATINE DEIMINASE-RELATED"/>
    <property type="match status" value="1"/>
</dbReference>
<dbReference type="OrthoDB" id="7871381at2"/>
<dbReference type="AlphaFoldDB" id="A0A1T5EEP2"/>
<proteinExistence type="predicted"/>
<dbReference type="STRING" id="1513896.SAMN05660841_02519"/>
<dbReference type="Proteomes" id="UP000190150">
    <property type="component" value="Unassembled WGS sequence"/>
</dbReference>
<dbReference type="SUPFAM" id="SSF55909">
    <property type="entry name" value="Pentein"/>
    <property type="match status" value="1"/>
</dbReference>
<evidence type="ECO:0000313" key="3">
    <source>
        <dbReference type="Proteomes" id="UP000190150"/>
    </source>
</evidence>
<dbReference type="GO" id="GO:0047632">
    <property type="term" value="F:agmatine deiminase activity"/>
    <property type="evidence" value="ECO:0007669"/>
    <property type="project" value="TreeGrafter"/>
</dbReference>
<organism evidence="2 3">
    <name type="scientific">Sphingobacterium nematocida</name>
    <dbReference type="NCBI Taxonomy" id="1513896"/>
    <lineage>
        <taxon>Bacteria</taxon>
        <taxon>Pseudomonadati</taxon>
        <taxon>Bacteroidota</taxon>
        <taxon>Sphingobacteriia</taxon>
        <taxon>Sphingobacteriales</taxon>
        <taxon>Sphingobacteriaceae</taxon>
        <taxon>Sphingobacterium</taxon>
    </lineage>
</organism>
<dbReference type="GO" id="GO:0009446">
    <property type="term" value="P:putrescine biosynthetic process"/>
    <property type="evidence" value="ECO:0007669"/>
    <property type="project" value="InterPro"/>
</dbReference>